<dbReference type="SMART" id="SM00138">
    <property type="entry name" value="MeTrc"/>
    <property type="match status" value="1"/>
</dbReference>
<evidence type="ECO:0000256" key="5">
    <source>
        <dbReference type="PIRNR" id="PIRNR000410"/>
    </source>
</evidence>
<keyword evidence="2 5" id="KW-0489">Methyltransferase</keyword>
<reference evidence="8" key="1">
    <citation type="submission" date="2020-01" db="EMBL/GenBank/DDBJ databases">
        <title>Sphingomonas sp. strain CSW-10.</title>
        <authorList>
            <person name="Chen W.-M."/>
        </authorList>
    </citation>
    <scope>NUCLEOTIDE SEQUENCE [LARGE SCALE GENOMIC DNA]</scope>
    <source>
        <strain evidence="8">CCP-1</strain>
    </source>
</reference>
<evidence type="ECO:0000256" key="1">
    <source>
        <dbReference type="ARBA" id="ARBA00001541"/>
    </source>
</evidence>
<sequence>MTIALPDRPLRGVDAPPDLTDAQFAAITQRIHRETGIVIGAAKRSMLISRLAHRLRHLGLTDFAAYIRVLDSVEGEEERHALISAITTNVTRFFREPHHFDALSEMALALVARARAGGRVRIWSAGCSTGQEPYSIAATLVDRAPEITQLDLRILATDIDAKVIETARRGIYDQASLGQDVPVSLRRHLQETPDGRLAVSSDLRSLIRFEPLNLLGIWPFTGQFDIVFCRNVVIYFDAETRHSLWRRFSSRILPQGQLFLGHSERMDPRLDPYFEPCGITRYRRTDRNLAEDGPSFPVGET</sequence>
<keyword evidence="4 5" id="KW-0949">S-adenosyl-L-methionine</keyword>
<dbReference type="Proteomes" id="UP001517376">
    <property type="component" value="Unassembled WGS sequence"/>
</dbReference>
<dbReference type="PROSITE" id="PS50123">
    <property type="entry name" value="CHER"/>
    <property type="match status" value="1"/>
</dbReference>
<dbReference type="InterPro" id="IPR022641">
    <property type="entry name" value="CheR_N"/>
</dbReference>
<evidence type="ECO:0000313" key="8">
    <source>
        <dbReference type="Proteomes" id="UP001517376"/>
    </source>
</evidence>
<dbReference type="EC" id="2.1.1.80" evidence="5"/>
<dbReference type="PRINTS" id="PR00996">
    <property type="entry name" value="CHERMTFRASE"/>
</dbReference>
<dbReference type="InterPro" id="IPR036804">
    <property type="entry name" value="CheR_N_sf"/>
</dbReference>
<dbReference type="InterPro" id="IPR029063">
    <property type="entry name" value="SAM-dependent_MTases_sf"/>
</dbReference>
<dbReference type="Pfam" id="PF03705">
    <property type="entry name" value="CheR_N"/>
    <property type="match status" value="1"/>
</dbReference>
<feature type="domain" description="CheR-type methyltransferase" evidence="6">
    <location>
        <begin position="19"/>
        <end position="287"/>
    </location>
</feature>
<evidence type="ECO:0000313" key="7">
    <source>
        <dbReference type="EMBL" id="NBE09524.1"/>
    </source>
</evidence>
<dbReference type="InterPro" id="IPR050903">
    <property type="entry name" value="Bact_Chemotaxis_MeTrfase"/>
</dbReference>
<dbReference type="PANTHER" id="PTHR24422">
    <property type="entry name" value="CHEMOTAXIS PROTEIN METHYLTRANSFERASE"/>
    <property type="match status" value="1"/>
</dbReference>
<dbReference type="InterPro" id="IPR000780">
    <property type="entry name" value="CheR_MeTrfase"/>
</dbReference>
<dbReference type="InterPro" id="IPR026024">
    <property type="entry name" value="Chemotaxis_MeTrfase_CheR"/>
</dbReference>
<dbReference type="SUPFAM" id="SSF53335">
    <property type="entry name" value="S-adenosyl-L-methionine-dependent methyltransferases"/>
    <property type="match status" value="1"/>
</dbReference>
<dbReference type="PANTHER" id="PTHR24422:SF19">
    <property type="entry name" value="CHEMOTAXIS PROTEIN METHYLTRANSFERASE"/>
    <property type="match status" value="1"/>
</dbReference>
<evidence type="ECO:0000256" key="4">
    <source>
        <dbReference type="ARBA" id="ARBA00022691"/>
    </source>
</evidence>
<comment type="function">
    <text evidence="5">Methylation of the membrane-bound methyl-accepting chemotaxis proteins (MCP) to form gamma-glutamyl methyl ester residues in MCP.</text>
</comment>
<dbReference type="SUPFAM" id="SSF47757">
    <property type="entry name" value="Chemotaxis receptor methyltransferase CheR, N-terminal domain"/>
    <property type="match status" value="1"/>
</dbReference>
<evidence type="ECO:0000256" key="2">
    <source>
        <dbReference type="ARBA" id="ARBA00022603"/>
    </source>
</evidence>
<keyword evidence="8" id="KW-1185">Reference proteome</keyword>
<dbReference type="Gene3D" id="1.10.155.10">
    <property type="entry name" value="Chemotaxis receptor methyltransferase CheR, N-terminal domain"/>
    <property type="match status" value="1"/>
</dbReference>
<proteinExistence type="predicted"/>
<dbReference type="Pfam" id="PF01739">
    <property type="entry name" value="CheR"/>
    <property type="match status" value="1"/>
</dbReference>
<accession>A0ABW9YBB2</accession>
<comment type="caution">
    <text evidence="7">The sequence shown here is derived from an EMBL/GenBank/DDBJ whole genome shotgun (WGS) entry which is preliminary data.</text>
</comment>
<gene>
    <name evidence="7" type="ORF">GU920_18430</name>
</gene>
<organism evidence="7 8">
    <name type="scientific">Paragemmobacter ruber</name>
    <dbReference type="NCBI Taxonomy" id="1985673"/>
    <lineage>
        <taxon>Bacteria</taxon>
        <taxon>Pseudomonadati</taxon>
        <taxon>Pseudomonadota</taxon>
        <taxon>Alphaproteobacteria</taxon>
        <taxon>Rhodobacterales</taxon>
        <taxon>Paracoccaceae</taxon>
        <taxon>Paragemmobacter</taxon>
    </lineage>
</organism>
<name>A0ABW9YBB2_9RHOB</name>
<dbReference type="PIRSF" id="PIRSF000410">
    <property type="entry name" value="CheR"/>
    <property type="match status" value="1"/>
</dbReference>
<keyword evidence="3 5" id="KW-0808">Transferase</keyword>
<dbReference type="EMBL" id="JAAATW010000006">
    <property type="protein sequence ID" value="NBE09524.1"/>
    <property type="molecule type" value="Genomic_DNA"/>
</dbReference>
<dbReference type="InterPro" id="IPR022642">
    <property type="entry name" value="CheR_C"/>
</dbReference>
<dbReference type="Gene3D" id="3.40.50.150">
    <property type="entry name" value="Vaccinia Virus protein VP39"/>
    <property type="match status" value="1"/>
</dbReference>
<protein>
    <recommendedName>
        <fullName evidence="5">Chemotaxis protein methyltransferase</fullName>
        <ecNumber evidence="5">2.1.1.80</ecNumber>
    </recommendedName>
</protein>
<evidence type="ECO:0000256" key="3">
    <source>
        <dbReference type="ARBA" id="ARBA00022679"/>
    </source>
</evidence>
<evidence type="ECO:0000259" key="6">
    <source>
        <dbReference type="PROSITE" id="PS50123"/>
    </source>
</evidence>
<comment type="catalytic activity">
    <reaction evidence="1 5">
        <text>L-glutamyl-[protein] + S-adenosyl-L-methionine = [protein]-L-glutamate 5-O-methyl ester + S-adenosyl-L-homocysteine</text>
        <dbReference type="Rhea" id="RHEA:24452"/>
        <dbReference type="Rhea" id="RHEA-COMP:10208"/>
        <dbReference type="Rhea" id="RHEA-COMP:10311"/>
        <dbReference type="ChEBI" id="CHEBI:29973"/>
        <dbReference type="ChEBI" id="CHEBI:57856"/>
        <dbReference type="ChEBI" id="CHEBI:59789"/>
        <dbReference type="ChEBI" id="CHEBI:82795"/>
        <dbReference type="EC" id="2.1.1.80"/>
    </reaction>
</comment>